<comment type="caution">
    <text evidence="3">The sequence shown here is derived from an EMBL/GenBank/DDBJ whole genome shotgun (WGS) entry which is preliminary data.</text>
</comment>
<keyword evidence="1" id="KW-1133">Transmembrane helix</keyword>
<keyword evidence="1" id="KW-0472">Membrane</keyword>
<evidence type="ECO:0000256" key="1">
    <source>
        <dbReference type="SAM" id="Phobius"/>
    </source>
</evidence>
<keyword evidence="4" id="KW-1185">Reference proteome</keyword>
<sequence>MTDQKNVNFDQLMKEVILEEIEKCPPPRLSKEEAWEAIQKKLRENNNPWKRFFRSKKKSLYTSSLILILLLTAILIPQNGSAFSKVTEIFFKVKGPVTQLFTRVSSQTDQKGKNPPPDSDQFSVVEGSEIVSVQMSLEEAKNNTAFPIKIPKQVPSEFNLMNVTVLQQQNEKSDNIYLHFRSDTRSFSINEMTIGDGFGSGSIVDTDDTKVEKVLWYDREASLLTFKNGIVKLFWVDQNLYYSIEGQLTKEEIIQIAKSL</sequence>
<organism evidence="3 4">
    <name type="scientific">Tepidibacillus decaturensis</name>
    <dbReference type="NCBI Taxonomy" id="1413211"/>
    <lineage>
        <taxon>Bacteria</taxon>
        <taxon>Bacillati</taxon>
        <taxon>Bacillota</taxon>
        <taxon>Bacilli</taxon>
        <taxon>Bacillales</taxon>
        <taxon>Bacillaceae</taxon>
        <taxon>Tepidibacillus</taxon>
    </lineage>
</organism>
<dbReference type="STRING" id="1413211.U473_09005"/>
<feature type="domain" description="DUF4367" evidence="2">
    <location>
        <begin position="151"/>
        <end position="260"/>
    </location>
</feature>
<dbReference type="InterPro" id="IPR025377">
    <property type="entry name" value="DUF4367"/>
</dbReference>
<dbReference type="EMBL" id="LSKU01000001">
    <property type="protein sequence ID" value="KXG44124.1"/>
    <property type="molecule type" value="Genomic_DNA"/>
</dbReference>
<name>A0A135L532_9BACI</name>
<dbReference type="RefSeq" id="WP_068725468.1">
    <property type="nucleotide sequence ID" value="NZ_LSKU01000001.1"/>
</dbReference>
<dbReference type="Pfam" id="PF14285">
    <property type="entry name" value="DUF4367"/>
    <property type="match status" value="1"/>
</dbReference>
<dbReference type="Proteomes" id="UP000070352">
    <property type="component" value="Unassembled WGS sequence"/>
</dbReference>
<evidence type="ECO:0000259" key="2">
    <source>
        <dbReference type="Pfam" id="PF14285"/>
    </source>
</evidence>
<evidence type="ECO:0000313" key="3">
    <source>
        <dbReference type="EMBL" id="KXG44124.1"/>
    </source>
</evidence>
<gene>
    <name evidence="3" type="ORF">U473_09005</name>
</gene>
<reference evidence="3 4" key="1">
    <citation type="submission" date="2016-02" db="EMBL/GenBank/DDBJ databases">
        <title>Draft Genome for Tepidibacillus decaturensis nov. sp. Strain Z9, an Anaerobic, Moderately Thermophilic and Heterotrophic Bacterium from Deep Subsurface of the Illinois Basin, USA.</title>
        <authorList>
            <person name="Dong Y."/>
            <person name="Chang J.Y."/>
            <person name="Sanford R."/>
            <person name="Fouke B.W."/>
        </authorList>
    </citation>
    <scope>NUCLEOTIDE SEQUENCE [LARGE SCALE GENOMIC DNA]</scope>
    <source>
        <strain evidence="3 4">Z9</strain>
    </source>
</reference>
<evidence type="ECO:0000313" key="4">
    <source>
        <dbReference type="Proteomes" id="UP000070352"/>
    </source>
</evidence>
<dbReference type="OrthoDB" id="2937252at2"/>
<protein>
    <recommendedName>
        <fullName evidence="2">DUF4367 domain-containing protein</fullName>
    </recommendedName>
</protein>
<accession>A0A135L532</accession>
<dbReference type="AlphaFoldDB" id="A0A135L532"/>
<keyword evidence="1" id="KW-0812">Transmembrane</keyword>
<proteinExistence type="predicted"/>
<feature type="transmembrane region" description="Helical" evidence="1">
    <location>
        <begin position="59"/>
        <end position="76"/>
    </location>
</feature>